<name>A0A0H3I9N3_PECPM</name>
<dbReference type="Proteomes" id="UP000008044">
    <property type="component" value="Chromosome"/>
</dbReference>
<gene>
    <name evidence="1" type="ordered locus">W5S_3561</name>
    <name evidence="2" type="ORF">F6Q06_09485</name>
</gene>
<keyword evidence="4" id="KW-1185">Reference proteome</keyword>
<dbReference type="STRING" id="1905730.W5S_3561"/>
<reference evidence="1" key="2">
    <citation type="submission" date="2012-03" db="EMBL/GenBank/DDBJ databases">
        <authorList>
            <person name="Koskinen P."/>
            <person name="Laine P."/>
            <person name="Niemi O."/>
            <person name="Nykyri J."/>
            <person name="Harjunpaa H."/>
            <person name="Auvinen P."/>
            <person name="Paulin L."/>
            <person name="Pirhonen M."/>
            <person name="Palva T."/>
            <person name="Holm L."/>
        </authorList>
    </citation>
    <scope>NUCLEOTIDE SEQUENCE</scope>
    <source>
        <strain evidence="1">SCC3193</strain>
    </source>
</reference>
<evidence type="ECO:0000313" key="3">
    <source>
        <dbReference type="Proteomes" id="UP000008044"/>
    </source>
</evidence>
<reference evidence="2" key="4">
    <citation type="submission" date="2024-05" db="EMBL/GenBank/DDBJ databases">
        <title>Identification of Pectobacterium versatile causing blackleg of potato from New York State with a whole genome sequencing approach.</title>
        <authorList>
            <person name="Ma X."/>
            <person name="Swingle B."/>
        </authorList>
    </citation>
    <scope>NUCLEOTIDE SEQUENCE</scope>
    <source>
        <strain evidence="2">NY1588A</strain>
    </source>
</reference>
<organism evidence="1 3">
    <name type="scientific">Pectobacterium parmentieri</name>
    <dbReference type="NCBI Taxonomy" id="1905730"/>
    <lineage>
        <taxon>Bacteria</taxon>
        <taxon>Pseudomonadati</taxon>
        <taxon>Pseudomonadota</taxon>
        <taxon>Gammaproteobacteria</taxon>
        <taxon>Enterobacterales</taxon>
        <taxon>Pectobacteriaceae</taxon>
        <taxon>Pectobacterium</taxon>
    </lineage>
</organism>
<evidence type="ECO:0000313" key="4">
    <source>
        <dbReference type="Proteomes" id="UP001194579"/>
    </source>
</evidence>
<proteinExistence type="predicted"/>
<dbReference type="RefSeq" id="WP_014701101.1">
    <property type="nucleotide sequence ID" value="NC_017845.1"/>
</dbReference>
<protein>
    <submittedName>
        <fullName evidence="2">DUF4222 domain-containing protein</fullName>
    </submittedName>
</protein>
<dbReference type="AlphaFoldDB" id="A0A0H3I9N3"/>
<sequence>MTKTTSTPRPQQLYKDAHGALVTIGSITHTRVTFYRDGYRSLCVQPLERFTKEFREVAQ</sequence>
<dbReference type="EMBL" id="WABS01000015">
    <property type="protein sequence ID" value="MBI0554717.1"/>
    <property type="molecule type" value="Genomic_DNA"/>
</dbReference>
<dbReference type="Proteomes" id="UP001194579">
    <property type="component" value="Unassembled WGS sequence"/>
</dbReference>
<dbReference type="KEGG" id="pec:W5S_3561"/>
<reference evidence="1 3" key="1">
    <citation type="journal article" date="2012" name="J. Bacteriol.">
        <title>Genome sequence of Pectobacterium sp. strain SCC3193.</title>
        <authorList>
            <person name="Koskinen J.P."/>
            <person name="Laine P."/>
            <person name="Niemi O."/>
            <person name="Nykyri J."/>
            <person name="Harjunpaa H."/>
            <person name="Auvinen P."/>
            <person name="Paulin L."/>
            <person name="Pirhonen M."/>
            <person name="Palva T."/>
            <person name="Holm L."/>
        </authorList>
    </citation>
    <scope>NUCLEOTIDE SEQUENCE [LARGE SCALE GENOMIC DNA]</scope>
    <source>
        <strain evidence="1 3">SCC3193</strain>
    </source>
</reference>
<evidence type="ECO:0000313" key="2">
    <source>
        <dbReference type="EMBL" id="MBI0554717.1"/>
    </source>
</evidence>
<dbReference type="EMBL" id="CP003415">
    <property type="protein sequence ID" value="AFI91631.1"/>
    <property type="molecule type" value="Genomic_DNA"/>
</dbReference>
<dbReference type="InterPro" id="IPR025317">
    <property type="entry name" value="DUF4222"/>
</dbReference>
<dbReference type="eggNOG" id="ENOG5033I1E">
    <property type="taxonomic scope" value="Bacteria"/>
</dbReference>
<reference evidence="4" key="3">
    <citation type="submission" date="2023-07" db="EMBL/GenBank/DDBJ databases">
        <title>Identification of Pectobacterium versatile causing blackleg of potato from New York State with a whole genome sequencing approach.</title>
        <authorList>
            <person name="Ma X."/>
            <person name="Swingle B."/>
        </authorList>
    </citation>
    <scope>NUCLEOTIDE SEQUENCE [LARGE SCALE GENOMIC DNA]</scope>
    <source>
        <strain evidence="4">NY1588A</strain>
    </source>
</reference>
<accession>A0A0H3I9N3</accession>
<dbReference type="Pfam" id="PF13973">
    <property type="entry name" value="DUF4222"/>
    <property type="match status" value="1"/>
</dbReference>
<evidence type="ECO:0000313" key="1">
    <source>
        <dbReference type="EMBL" id="AFI91631.1"/>
    </source>
</evidence>
<dbReference type="HOGENOM" id="CLU_197687_1_1_6"/>